<protein>
    <submittedName>
        <fullName evidence="1">Uncharacterized protein</fullName>
    </submittedName>
</protein>
<organism evidence="1 2">
    <name type="scientific">Stephania yunnanensis</name>
    <dbReference type="NCBI Taxonomy" id="152371"/>
    <lineage>
        <taxon>Eukaryota</taxon>
        <taxon>Viridiplantae</taxon>
        <taxon>Streptophyta</taxon>
        <taxon>Embryophyta</taxon>
        <taxon>Tracheophyta</taxon>
        <taxon>Spermatophyta</taxon>
        <taxon>Magnoliopsida</taxon>
        <taxon>Ranunculales</taxon>
        <taxon>Menispermaceae</taxon>
        <taxon>Menispermoideae</taxon>
        <taxon>Cissampelideae</taxon>
        <taxon>Stephania</taxon>
    </lineage>
</organism>
<comment type="caution">
    <text evidence="1">The sequence shown here is derived from an EMBL/GenBank/DDBJ whole genome shotgun (WGS) entry which is preliminary data.</text>
</comment>
<dbReference type="AlphaFoldDB" id="A0AAP0ERU8"/>
<proteinExistence type="predicted"/>
<dbReference type="EMBL" id="JBBNAF010000011">
    <property type="protein sequence ID" value="KAK9098500.1"/>
    <property type="molecule type" value="Genomic_DNA"/>
</dbReference>
<evidence type="ECO:0000313" key="1">
    <source>
        <dbReference type="EMBL" id="KAK9098500.1"/>
    </source>
</evidence>
<reference evidence="1 2" key="1">
    <citation type="submission" date="2024-01" db="EMBL/GenBank/DDBJ databases">
        <title>Genome assemblies of Stephania.</title>
        <authorList>
            <person name="Yang L."/>
        </authorList>
    </citation>
    <scope>NUCLEOTIDE SEQUENCE [LARGE SCALE GENOMIC DNA]</scope>
    <source>
        <strain evidence="1">YNDBR</strain>
        <tissue evidence="1">Leaf</tissue>
    </source>
</reference>
<dbReference type="Proteomes" id="UP001420932">
    <property type="component" value="Unassembled WGS sequence"/>
</dbReference>
<gene>
    <name evidence="1" type="ORF">Syun_025545</name>
</gene>
<evidence type="ECO:0000313" key="2">
    <source>
        <dbReference type="Proteomes" id="UP001420932"/>
    </source>
</evidence>
<accession>A0AAP0ERU8</accession>
<name>A0AAP0ERU8_9MAGN</name>
<keyword evidence="2" id="KW-1185">Reference proteome</keyword>
<sequence>MQESERSKSGLSNKDLNEKIDGIYVNICFSLSVEHNTVTASLSPFKPQSLLYVYGTFLLGLGRCLRIGTLRLKDLRLESRSIVVPRCLLLEPIKDCTLPTELVRRFTSLRDFDGNKLREMWLWVDLIGIDILSEVSKIRNKEIGFKRVPGSSDHLQNGSNSFLAYLIKLCVEPQVKRYHEGQ</sequence>